<protein>
    <submittedName>
        <fullName evidence="1">Uncharacterized protein</fullName>
    </submittedName>
</protein>
<reference evidence="1 2" key="1">
    <citation type="journal article" date="2023" name="Hortic Res">
        <title>Pangenome of water caltrop reveals structural variations and asymmetric subgenome divergence after allopolyploidization.</title>
        <authorList>
            <person name="Zhang X."/>
            <person name="Chen Y."/>
            <person name="Wang L."/>
            <person name="Yuan Y."/>
            <person name="Fang M."/>
            <person name="Shi L."/>
            <person name="Lu R."/>
            <person name="Comes H.P."/>
            <person name="Ma Y."/>
            <person name="Chen Y."/>
            <person name="Huang G."/>
            <person name="Zhou Y."/>
            <person name="Zheng Z."/>
            <person name="Qiu Y."/>
        </authorList>
    </citation>
    <scope>NUCLEOTIDE SEQUENCE [LARGE SCALE GENOMIC DNA]</scope>
    <source>
        <tissue evidence="1">Roots</tissue>
    </source>
</reference>
<dbReference type="EMBL" id="JAXIOK010000010">
    <property type="protein sequence ID" value="KAK4760655.1"/>
    <property type="molecule type" value="Genomic_DNA"/>
</dbReference>
<evidence type="ECO:0000313" key="1">
    <source>
        <dbReference type="EMBL" id="KAK4760655.1"/>
    </source>
</evidence>
<dbReference type="AlphaFoldDB" id="A0AAN7QBW7"/>
<gene>
    <name evidence="1" type="ORF">SAY87_005548</name>
</gene>
<evidence type="ECO:0000313" key="2">
    <source>
        <dbReference type="Proteomes" id="UP001345219"/>
    </source>
</evidence>
<dbReference type="Proteomes" id="UP001345219">
    <property type="component" value="Chromosome 5"/>
</dbReference>
<organism evidence="1 2">
    <name type="scientific">Trapa incisa</name>
    <dbReference type="NCBI Taxonomy" id="236973"/>
    <lineage>
        <taxon>Eukaryota</taxon>
        <taxon>Viridiplantae</taxon>
        <taxon>Streptophyta</taxon>
        <taxon>Embryophyta</taxon>
        <taxon>Tracheophyta</taxon>
        <taxon>Spermatophyta</taxon>
        <taxon>Magnoliopsida</taxon>
        <taxon>eudicotyledons</taxon>
        <taxon>Gunneridae</taxon>
        <taxon>Pentapetalae</taxon>
        <taxon>rosids</taxon>
        <taxon>malvids</taxon>
        <taxon>Myrtales</taxon>
        <taxon>Lythraceae</taxon>
        <taxon>Trapa</taxon>
    </lineage>
</organism>
<dbReference type="PANTHER" id="PTHR35475">
    <property type="entry name" value="WD REPEAT PROTEIN"/>
    <property type="match status" value="1"/>
</dbReference>
<comment type="caution">
    <text evidence="1">The sequence shown here is derived from an EMBL/GenBank/DDBJ whole genome shotgun (WGS) entry which is preliminary data.</text>
</comment>
<proteinExistence type="predicted"/>
<keyword evidence="2" id="KW-1185">Reference proteome</keyword>
<name>A0AAN7QBW7_9MYRT</name>
<sequence length="98" mass="11264">MENYSWSGETVKTKVPEIEIHLFGQGKGPIDVFKACLSGWDQDKLEVRDILEKYGFKSVYAFSPESGRGVPVRFHRKNGRSLLQYKHEEEDEGVSEEI</sequence>
<accession>A0AAN7QBW7</accession>
<dbReference type="PANTHER" id="PTHR35475:SF1">
    <property type="entry name" value="WD REPEAT PROTEIN"/>
    <property type="match status" value="1"/>
</dbReference>